<dbReference type="Gene3D" id="3.40.50.300">
    <property type="entry name" value="P-loop containing nucleotide triphosphate hydrolases"/>
    <property type="match status" value="1"/>
</dbReference>
<protein>
    <submittedName>
        <fullName evidence="2">CTP synthase</fullName>
    </submittedName>
</protein>
<evidence type="ECO:0000259" key="1">
    <source>
        <dbReference type="Pfam" id="PF06418"/>
    </source>
</evidence>
<dbReference type="Proteomes" id="UP000251960">
    <property type="component" value="Chromosome 9"/>
</dbReference>
<name>A0A3L6D9T5_MAIZE</name>
<dbReference type="InterPro" id="IPR004468">
    <property type="entry name" value="CTP_synthase"/>
</dbReference>
<feature type="domain" description="CTP synthase N-terminal" evidence="1">
    <location>
        <begin position="12"/>
        <end position="117"/>
    </location>
</feature>
<accession>A0A3L6D9T5</accession>
<comment type="caution">
    <text evidence="2">The sequence shown here is derived from an EMBL/GenBank/DDBJ whole genome shotgun (WGS) entry which is preliminary data.</text>
</comment>
<dbReference type="SUPFAM" id="SSF52540">
    <property type="entry name" value="P-loop containing nucleoside triphosphate hydrolases"/>
    <property type="match status" value="1"/>
</dbReference>
<dbReference type="AlphaFoldDB" id="A0A3L6D9T5"/>
<dbReference type="GO" id="GO:0006221">
    <property type="term" value="P:pyrimidine nucleotide biosynthetic process"/>
    <property type="evidence" value="ECO:0007669"/>
    <property type="project" value="InterPro"/>
</dbReference>
<dbReference type="InterPro" id="IPR017456">
    <property type="entry name" value="CTP_synthase_N"/>
</dbReference>
<reference evidence="2 3" key="1">
    <citation type="journal article" date="2018" name="Nat. Genet.">
        <title>Extensive intraspecific gene order and gene structural variations between Mo17 and other maize genomes.</title>
        <authorList>
            <person name="Sun S."/>
            <person name="Zhou Y."/>
            <person name="Chen J."/>
            <person name="Shi J."/>
            <person name="Zhao H."/>
            <person name="Zhao H."/>
            <person name="Song W."/>
            <person name="Zhang M."/>
            <person name="Cui Y."/>
            <person name="Dong X."/>
            <person name="Liu H."/>
            <person name="Ma X."/>
            <person name="Jiao Y."/>
            <person name="Wang B."/>
            <person name="Wei X."/>
            <person name="Stein J.C."/>
            <person name="Glaubitz J.C."/>
            <person name="Lu F."/>
            <person name="Yu G."/>
            <person name="Liang C."/>
            <person name="Fengler K."/>
            <person name="Li B."/>
            <person name="Rafalski A."/>
            <person name="Schnable P.S."/>
            <person name="Ware D.H."/>
            <person name="Buckler E.S."/>
            <person name="Lai J."/>
        </authorList>
    </citation>
    <scope>NUCLEOTIDE SEQUENCE [LARGE SCALE GENOMIC DNA]</scope>
    <source>
        <strain evidence="3">cv. Missouri 17</strain>
        <tissue evidence="2">Seedling</tissue>
    </source>
</reference>
<dbReference type="EMBL" id="NCVQ01000010">
    <property type="protein sequence ID" value="PWZ05309.1"/>
    <property type="molecule type" value="Genomic_DNA"/>
</dbReference>
<dbReference type="PANTHER" id="PTHR11550">
    <property type="entry name" value="CTP SYNTHASE"/>
    <property type="match status" value="1"/>
</dbReference>
<dbReference type="InterPro" id="IPR027417">
    <property type="entry name" value="P-loop_NTPase"/>
</dbReference>
<organism evidence="2 3">
    <name type="scientific">Zea mays</name>
    <name type="common">Maize</name>
    <dbReference type="NCBI Taxonomy" id="4577"/>
    <lineage>
        <taxon>Eukaryota</taxon>
        <taxon>Viridiplantae</taxon>
        <taxon>Streptophyta</taxon>
        <taxon>Embryophyta</taxon>
        <taxon>Tracheophyta</taxon>
        <taxon>Spermatophyta</taxon>
        <taxon>Magnoliopsida</taxon>
        <taxon>Liliopsida</taxon>
        <taxon>Poales</taxon>
        <taxon>Poaceae</taxon>
        <taxon>PACMAD clade</taxon>
        <taxon>Panicoideae</taxon>
        <taxon>Andropogonodae</taxon>
        <taxon>Andropogoneae</taxon>
        <taxon>Tripsacinae</taxon>
        <taxon>Zea</taxon>
    </lineage>
</organism>
<dbReference type="PANTHER" id="PTHR11550:SF0">
    <property type="entry name" value="CTP SYNTHASE-RELATED"/>
    <property type="match status" value="1"/>
</dbReference>
<dbReference type="GO" id="GO:0003883">
    <property type="term" value="F:CTP synthase activity"/>
    <property type="evidence" value="ECO:0007669"/>
    <property type="project" value="InterPro"/>
</dbReference>
<evidence type="ECO:0000313" key="2">
    <source>
        <dbReference type="EMBL" id="PWZ05309.1"/>
    </source>
</evidence>
<sequence length="128" mass="14327">MSLSIDHPNDFTFKVVPHITNAIHEWIERVAMIPVDGMEGPADVCVIELGGTIGDIESMPFIEALGHFSYRVGEKLHTYYDAYKPYANPGNFYLVHVSLVLVLNVVGEQKTKPTQHSELEDSVKEKLS</sequence>
<evidence type="ECO:0000313" key="3">
    <source>
        <dbReference type="Proteomes" id="UP000251960"/>
    </source>
</evidence>
<dbReference type="Pfam" id="PF06418">
    <property type="entry name" value="CTP_synth_N"/>
    <property type="match status" value="1"/>
</dbReference>
<proteinExistence type="predicted"/>
<gene>
    <name evidence="2" type="primary">ctps_3</name>
    <name evidence="2" type="ORF">Zm00014a_018271</name>
</gene>